<keyword evidence="1" id="KW-0472">Membrane</keyword>
<evidence type="ECO:0000313" key="2">
    <source>
        <dbReference type="EMBL" id="QQC65323.1"/>
    </source>
</evidence>
<keyword evidence="1" id="KW-0812">Transmembrane</keyword>
<organism evidence="2 3">
    <name type="scientific">Paraburkholderia ginsengisoli</name>
    <dbReference type="NCBI Taxonomy" id="311231"/>
    <lineage>
        <taxon>Bacteria</taxon>
        <taxon>Pseudomonadati</taxon>
        <taxon>Pseudomonadota</taxon>
        <taxon>Betaproteobacteria</taxon>
        <taxon>Burkholderiales</taxon>
        <taxon>Burkholderiaceae</taxon>
        <taxon>Paraburkholderia</taxon>
    </lineage>
</organism>
<dbReference type="KEGG" id="pgis:I6I06_07670"/>
<gene>
    <name evidence="2" type="ORF">I6I06_07670</name>
</gene>
<proteinExistence type="predicted"/>
<accession>A0A7T4N523</accession>
<reference evidence="2 3" key="1">
    <citation type="submission" date="2020-12" db="EMBL/GenBank/DDBJ databases">
        <title>FDA dAtabase for Regulatory Grade micrObial Sequences (FDA-ARGOS): Supporting development and validation of Infectious Disease Dx tests.</title>
        <authorList>
            <person name="Nelson B."/>
            <person name="Plummer A."/>
            <person name="Tallon L."/>
            <person name="Sadzewicz L."/>
            <person name="Zhao X."/>
            <person name="Boylan J."/>
            <person name="Ott S."/>
            <person name="Bowen H."/>
            <person name="Vavikolanu K."/>
            <person name="Mehta A."/>
            <person name="Aluvathingal J."/>
            <person name="Nadendla S."/>
            <person name="Myers T."/>
            <person name="Yan Y."/>
            <person name="Sichtig H."/>
        </authorList>
    </citation>
    <scope>NUCLEOTIDE SEQUENCE [LARGE SCALE GENOMIC DNA]</scope>
    <source>
        <strain evidence="2 3">FDAARGOS_1049</strain>
    </source>
</reference>
<dbReference type="RefSeq" id="WP_084585427.1">
    <property type="nucleotide sequence ID" value="NZ_CP066075.1"/>
</dbReference>
<keyword evidence="3" id="KW-1185">Reference proteome</keyword>
<sequence length="257" mass="28506">MLSAFYSPASKWLNDNQGVVSVAIFAITVAFAWASGIFSALRRRPQFKLHLLEGPTFCCTYPVGKKHGNFDVHRTGIALYLSLSNVGSAPSSLANISVAYHWHLHPFSVQWLKYSVGWFWLTSQTAALDAFQVKIGENIKVYPFLTQRNFLSPANPETYLEVGQASNGVVYFEQTDSWGGCLPSVRNGLVRIKVSIQDVFGGRHTKRFVIPAVTVAAARKYNPSFGKTLAELRSEKLPFDTEAIPEDLPLANDCTRS</sequence>
<dbReference type="AlphaFoldDB" id="A0A7T4N523"/>
<dbReference type="Proteomes" id="UP000595610">
    <property type="component" value="Chromosome 1"/>
</dbReference>
<keyword evidence="1" id="KW-1133">Transmembrane helix</keyword>
<evidence type="ECO:0000256" key="1">
    <source>
        <dbReference type="SAM" id="Phobius"/>
    </source>
</evidence>
<dbReference type="EMBL" id="CP066075">
    <property type="protein sequence ID" value="QQC65323.1"/>
    <property type="molecule type" value="Genomic_DNA"/>
</dbReference>
<evidence type="ECO:0000313" key="3">
    <source>
        <dbReference type="Proteomes" id="UP000595610"/>
    </source>
</evidence>
<name>A0A7T4N523_9BURK</name>
<protein>
    <submittedName>
        <fullName evidence="2">Uncharacterized protein</fullName>
    </submittedName>
</protein>
<feature type="transmembrane region" description="Helical" evidence="1">
    <location>
        <begin position="20"/>
        <end position="41"/>
    </location>
</feature>